<organism evidence="3 4">
    <name type="scientific">Psychromarinibacter sediminicola</name>
    <dbReference type="NCBI Taxonomy" id="3033385"/>
    <lineage>
        <taxon>Bacteria</taxon>
        <taxon>Pseudomonadati</taxon>
        <taxon>Pseudomonadota</taxon>
        <taxon>Alphaproteobacteria</taxon>
        <taxon>Rhodobacterales</taxon>
        <taxon>Paracoccaceae</taxon>
        <taxon>Psychromarinibacter</taxon>
    </lineage>
</organism>
<dbReference type="InterPro" id="IPR003148">
    <property type="entry name" value="RCK_N"/>
</dbReference>
<proteinExistence type="predicted"/>
<dbReference type="AlphaFoldDB" id="A0AAE3T703"/>
<dbReference type="PROSITE" id="PS51202">
    <property type="entry name" value="RCK_C"/>
    <property type="match status" value="1"/>
</dbReference>
<dbReference type="Gene3D" id="3.30.70.1450">
    <property type="entry name" value="Regulator of K+ conductance, C-terminal domain"/>
    <property type="match status" value="1"/>
</dbReference>
<dbReference type="GO" id="GO:0008324">
    <property type="term" value="F:monoatomic cation transmembrane transporter activity"/>
    <property type="evidence" value="ECO:0007669"/>
    <property type="project" value="InterPro"/>
</dbReference>
<protein>
    <submittedName>
        <fullName evidence="3">TrkA family potassium uptake protein</fullName>
    </submittedName>
</protein>
<dbReference type="EMBL" id="JARGYC010000006">
    <property type="protein sequence ID" value="MDF0599855.1"/>
    <property type="molecule type" value="Genomic_DNA"/>
</dbReference>
<dbReference type="GO" id="GO:0006813">
    <property type="term" value="P:potassium ion transport"/>
    <property type="evidence" value="ECO:0007669"/>
    <property type="project" value="InterPro"/>
</dbReference>
<accession>A0AAE3T703</accession>
<dbReference type="Pfam" id="PF02254">
    <property type="entry name" value="TrkA_N"/>
    <property type="match status" value="1"/>
</dbReference>
<dbReference type="InterPro" id="IPR036291">
    <property type="entry name" value="NAD(P)-bd_dom_sf"/>
</dbReference>
<dbReference type="InterPro" id="IPR036721">
    <property type="entry name" value="RCK_C_sf"/>
</dbReference>
<keyword evidence="4" id="KW-1185">Reference proteome</keyword>
<dbReference type="Gene3D" id="3.40.50.720">
    <property type="entry name" value="NAD(P)-binding Rossmann-like Domain"/>
    <property type="match status" value="1"/>
</dbReference>
<comment type="caution">
    <text evidence="3">The sequence shown here is derived from an EMBL/GenBank/DDBJ whole genome shotgun (WGS) entry which is preliminary data.</text>
</comment>
<dbReference type="PANTHER" id="PTHR43833:SF7">
    <property type="entry name" value="KTR SYSTEM POTASSIUM UPTAKE PROTEIN C"/>
    <property type="match status" value="1"/>
</dbReference>
<dbReference type="SUPFAM" id="SSF116726">
    <property type="entry name" value="TrkA C-terminal domain-like"/>
    <property type="match status" value="1"/>
</dbReference>
<evidence type="ECO:0000259" key="2">
    <source>
        <dbReference type="PROSITE" id="PS51202"/>
    </source>
</evidence>
<feature type="domain" description="RCK N-terminal" evidence="1">
    <location>
        <begin position="4"/>
        <end position="120"/>
    </location>
</feature>
<name>A0AAE3T703_9RHOB</name>
<dbReference type="Pfam" id="PF02080">
    <property type="entry name" value="TrkA_C"/>
    <property type="match status" value="1"/>
</dbReference>
<feature type="domain" description="RCK C-terminal" evidence="2">
    <location>
        <begin position="140"/>
        <end position="219"/>
    </location>
</feature>
<evidence type="ECO:0000313" key="3">
    <source>
        <dbReference type="EMBL" id="MDF0599855.1"/>
    </source>
</evidence>
<sequence length="219" mass="23702">MAKRRTFGIIGLGNFGRAVAGELARFGDDVIGVDVDGKAVDAMVETLTRALIGDGRDAEALREAGIGECDVVIVAVGEPMEASVLALMNAKLLGVPRILAKADSKMHHRILSKLGADRVVHPEEEMGLHIAQVMHNPLVRDYVSVGNGYHVVNFFVPEALQGKRLAELELLEGHELRCVGVMRGSKFVGDRHMDCELAEDDRLLLLGTRENLQAFGATL</sequence>
<evidence type="ECO:0000313" key="4">
    <source>
        <dbReference type="Proteomes" id="UP001220964"/>
    </source>
</evidence>
<dbReference type="SUPFAM" id="SSF51735">
    <property type="entry name" value="NAD(P)-binding Rossmann-fold domains"/>
    <property type="match status" value="1"/>
</dbReference>
<gene>
    <name evidence="3" type="ORF">P1J78_03825</name>
</gene>
<dbReference type="RefSeq" id="WP_275565997.1">
    <property type="nucleotide sequence ID" value="NZ_JARGYC010000006.1"/>
</dbReference>
<dbReference type="Proteomes" id="UP001220964">
    <property type="component" value="Unassembled WGS sequence"/>
</dbReference>
<dbReference type="PROSITE" id="PS51201">
    <property type="entry name" value="RCK_N"/>
    <property type="match status" value="1"/>
</dbReference>
<dbReference type="PANTHER" id="PTHR43833">
    <property type="entry name" value="POTASSIUM CHANNEL PROTEIN 2-RELATED-RELATED"/>
    <property type="match status" value="1"/>
</dbReference>
<dbReference type="InterPro" id="IPR050721">
    <property type="entry name" value="Trk_Ktr_HKT_K-transport"/>
</dbReference>
<reference evidence="3" key="1">
    <citation type="submission" date="2023-03" db="EMBL/GenBank/DDBJ databases">
        <title>Multiphase analysis and comparison of six strains from genera Psychromarinibacter, Lutimaribacter, and Maritimibacter, including a novel species: Psychromarinibacter sediminicola sp. nov.</title>
        <authorList>
            <person name="Wang Y.-H."/>
            <person name="Ye M.-Q."/>
            <person name="Du Z.-J."/>
        </authorList>
    </citation>
    <scope>NUCLEOTIDE SEQUENCE</scope>
    <source>
        <strain evidence="3">C21-152</strain>
    </source>
</reference>
<evidence type="ECO:0000259" key="1">
    <source>
        <dbReference type="PROSITE" id="PS51201"/>
    </source>
</evidence>
<dbReference type="InterPro" id="IPR006037">
    <property type="entry name" value="RCK_C"/>
</dbReference>